<dbReference type="Proteomes" id="UP001164459">
    <property type="component" value="Chromosome"/>
</dbReference>
<gene>
    <name evidence="1" type="ORF">O0S08_46595</name>
</gene>
<evidence type="ECO:0000313" key="2">
    <source>
        <dbReference type="Proteomes" id="UP001164459"/>
    </source>
</evidence>
<name>A0ABY7H310_9BACT</name>
<organism evidence="1 2">
    <name type="scientific">Nannocystis punicea</name>
    <dbReference type="NCBI Taxonomy" id="2995304"/>
    <lineage>
        <taxon>Bacteria</taxon>
        <taxon>Pseudomonadati</taxon>
        <taxon>Myxococcota</taxon>
        <taxon>Polyangia</taxon>
        <taxon>Nannocystales</taxon>
        <taxon>Nannocystaceae</taxon>
        <taxon>Nannocystis</taxon>
    </lineage>
</organism>
<reference evidence="1" key="1">
    <citation type="submission" date="2022-11" db="EMBL/GenBank/DDBJ databases">
        <title>Minimal conservation of predation-associated metabolite biosynthetic gene clusters underscores biosynthetic potential of Myxococcota including descriptions for ten novel species: Archangium lansinium sp. nov., Myxococcus landrumus sp. nov., Nannocystis bai.</title>
        <authorList>
            <person name="Ahearne A."/>
            <person name="Stevens C."/>
            <person name="Dowd S."/>
        </authorList>
    </citation>
    <scope>NUCLEOTIDE SEQUENCE</scope>
    <source>
        <strain evidence="1">Fl3</strain>
    </source>
</reference>
<dbReference type="RefSeq" id="WP_269036001.1">
    <property type="nucleotide sequence ID" value="NZ_CP114040.1"/>
</dbReference>
<evidence type="ECO:0000313" key="1">
    <source>
        <dbReference type="EMBL" id="WAS93658.1"/>
    </source>
</evidence>
<protein>
    <submittedName>
        <fullName evidence="1">Uncharacterized protein</fullName>
    </submittedName>
</protein>
<sequence>MPPRTDRSLKRRLAALVFVGACARAEAPFLPSSQERGGDACTQAAVDYLSASMALNFCDHDDECVEIVPEPCLSSYYANIATAERSLVSVERDLAARCRVATTGCERSPLGRPRCRQGRCVGGRTRSYQRGLWCWFEPVQVVAFDRPHVLLAWRNPTDPEPDRALVIVDEPGRMTVRVDWGGCSGDKELQVDSVDPKELVRRRDGDHEILEFPVVPYRYELRLRPASVGCRRASLTVHLDRADGTPAVSRNHGLLYAQVCED</sequence>
<keyword evidence="2" id="KW-1185">Reference proteome</keyword>
<proteinExistence type="predicted"/>
<dbReference type="EMBL" id="CP114040">
    <property type="protein sequence ID" value="WAS93658.1"/>
    <property type="molecule type" value="Genomic_DNA"/>
</dbReference>
<accession>A0ABY7H310</accession>